<sequence>MGKRVKARNKPAMEPRKDPARPAVMSNSTKVTRTLRSESSESCPTRQTGEAPVSNDSSLQGKCPKCLLTAHQLGIPDHRIQKGDFRPHVILCRGIGDDGNPLGMQEICLVTDCTRRKTQTATPAAWTQHYWRSHQIKLNDFPDVKSLREFLQPWHAPDFEMNGDWGFFLTKKPPIQEFEHLTKLWHATSDPVKFRAKFQHQLVHDYRHAFESTFHATPISWHSHASDAWPALPSVVALLEDDGPVRSKKLTMSQMENSRVATFESQLLSYHGPLANGGRGIKWAQKCIQLGKAETINMSAAGSKQKLLDKFKALVNSGYVAVALEMVRQCDGRVVRAQEWNTICECCEEAGLYLVVDEVLTAWRCGAPFAHQLPEYSKHKPSFVVFGKAVGASGLAVHWDGVHLKRLGYADPGYEVKATDFVHHWDHKSSRIIDPNEALRSWGYILLSEKDEWSKRALQIGKTLRENLKRLYPEIKVAGRGALIYLPDRYARKMDIVGAAVDGKFIRWLPYLDEGLNDSNIVSELFNESGTTTRRILTRSISNFNALRCIACGDYLHVPGYGPCTRCAGFICQVCVESGDDERHREGRCLFGASE</sequence>
<keyword evidence="3" id="KW-1185">Reference proteome</keyword>
<dbReference type="InterPro" id="IPR015422">
    <property type="entry name" value="PyrdxlP-dep_Trfase_small"/>
</dbReference>
<dbReference type="Gene3D" id="3.40.640.10">
    <property type="entry name" value="Type I PLP-dependent aspartate aminotransferase-like (Major domain)"/>
    <property type="match status" value="1"/>
</dbReference>
<dbReference type="RefSeq" id="XP_013319365.1">
    <property type="nucleotide sequence ID" value="XM_013463911.1"/>
</dbReference>
<evidence type="ECO:0000313" key="3">
    <source>
        <dbReference type="Proteomes" id="UP000054342"/>
    </source>
</evidence>
<dbReference type="OrthoDB" id="406765at2759"/>
<dbReference type="EMBL" id="KN847318">
    <property type="protein sequence ID" value="KIW58781.1"/>
    <property type="molecule type" value="Genomic_DNA"/>
</dbReference>
<dbReference type="Proteomes" id="UP000054342">
    <property type="component" value="Unassembled WGS sequence"/>
</dbReference>
<feature type="region of interest" description="Disordered" evidence="1">
    <location>
        <begin position="1"/>
        <end position="59"/>
    </location>
</feature>
<dbReference type="GeneID" id="25325186"/>
<proteinExistence type="predicted"/>
<accession>A0A0D2C1X9</accession>
<dbReference type="Gene3D" id="3.90.1150.10">
    <property type="entry name" value="Aspartate Aminotransferase, domain 1"/>
    <property type="match status" value="1"/>
</dbReference>
<protein>
    <submittedName>
        <fullName evidence="2">Uncharacterized protein</fullName>
    </submittedName>
</protein>
<dbReference type="STRING" id="348802.A0A0D2C1X9"/>
<dbReference type="AlphaFoldDB" id="A0A0D2C1X9"/>
<evidence type="ECO:0000256" key="1">
    <source>
        <dbReference type="SAM" id="MobiDB-lite"/>
    </source>
</evidence>
<evidence type="ECO:0000313" key="2">
    <source>
        <dbReference type="EMBL" id="KIW58781.1"/>
    </source>
</evidence>
<reference evidence="2 3" key="1">
    <citation type="submission" date="2015-01" db="EMBL/GenBank/DDBJ databases">
        <title>The Genome Sequence of Exophiala xenobiotica CBS118157.</title>
        <authorList>
            <consortium name="The Broad Institute Genomics Platform"/>
            <person name="Cuomo C."/>
            <person name="de Hoog S."/>
            <person name="Gorbushina A."/>
            <person name="Stielow B."/>
            <person name="Teixiera M."/>
            <person name="Abouelleil A."/>
            <person name="Chapman S.B."/>
            <person name="Priest M."/>
            <person name="Young S.K."/>
            <person name="Wortman J."/>
            <person name="Nusbaum C."/>
            <person name="Birren B."/>
        </authorList>
    </citation>
    <scope>NUCLEOTIDE SEQUENCE [LARGE SCALE GENOMIC DNA]</scope>
    <source>
        <strain evidence="2 3">CBS 118157</strain>
    </source>
</reference>
<feature type="compositionally biased region" description="Basic and acidic residues" evidence="1">
    <location>
        <begin position="11"/>
        <end position="20"/>
    </location>
</feature>
<dbReference type="HOGENOM" id="CLU_037324_0_0_1"/>
<name>A0A0D2C1X9_9EURO</name>
<feature type="compositionally biased region" description="Polar residues" evidence="1">
    <location>
        <begin position="40"/>
        <end position="59"/>
    </location>
</feature>
<organism evidence="2 3">
    <name type="scientific">Exophiala xenobiotica</name>
    <dbReference type="NCBI Taxonomy" id="348802"/>
    <lineage>
        <taxon>Eukaryota</taxon>
        <taxon>Fungi</taxon>
        <taxon>Dikarya</taxon>
        <taxon>Ascomycota</taxon>
        <taxon>Pezizomycotina</taxon>
        <taxon>Eurotiomycetes</taxon>
        <taxon>Chaetothyriomycetidae</taxon>
        <taxon>Chaetothyriales</taxon>
        <taxon>Herpotrichiellaceae</taxon>
        <taxon>Exophiala</taxon>
    </lineage>
</organism>
<dbReference type="SUPFAM" id="SSF53383">
    <property type="entry name" value="PLP-dependent transferases"/>
    <property type="match status" value="1"/>
</dbReference>
<gene>
    <name evidence="2" type="ORF">PV05_03278</name>
</gene>
<feature type="compositionally biased region" description="Polar residues" evidence="1">
    <location>
        <begin position="25"/>
        <end position="34"/>
    </location>
</feature>
<dbReference type="InterPro" id="IPR015421">
    <property type="entry name" value="PyrdxlP-dep_Trfase_major"/>
</dbReference>
<dbReference type="InterPro" id="IPR015424">
    <property type="entry name" value="PyrdxlP-dep_Trfase"/>
</dbReference>